<gene>
    <name evidence="2" type="ORF">N7505_006313</name>
</gene>
<accession>A0ABQ8WLP3</accession>
<organism evidence="2 3">
    <name type="scientific">Penicillium chrysogenum</name>
    <name type="common">Penicillium notatum</name>
    <dbReference type="NCBI Taxonomy" id="5076"/>
    <lineage>
        <taxon>Eukaryota</taxon>
        <taxon>Fungi</taxon>
        <taxon>Dikarya</taxon>
        <taxon>Ascomycota</taxon>
        <taxon>Pezizomycotina</taxon>
        <taxon>Eurotiomycetes</taxon>
        <taxon>Eurotiomycetidae</taxon>
        <taxon>Eurotiales</taxon>
        <taxon>Aspergillaceae</taxon>
        <taxon>Penicillium</taxon>
        <taxon>Penicillium chrysogenum species complex</taxon>
    </lineage>
</organism>
<keyword evidence="3" id="KW-1185">Reference proteome</keyword>
<reference evidence="2 3" key="1">
    <citation type="journal article" date="2023" name="IMA Fungus">
        <title>Comparative genomic study of the Penicillium genus elucidates a diverse pangenome and 15 lateral gene transfer events.</title>
        <authorList>
            <person name="Petersen C."/>
            <person name="Sorensen T."/>
            <person name="Nielsen M.R."/>
            <person name="Sondergaard T.E."/>
            <person name="Sorensen J.L."/>
            <person name="Fitzpatrick D.A."/>
            <person name="Frisvad J.C."/>
            <person name="Nielsen K.L."/>
        </authorList>
    </citation>
    <scope>NUCLEOTIDE SEQUENCE [LARGE SCALE GENOMIC DNA]</scope>
    <source>
        <strain evidence="2 3">IBT 3361</strain>
    </source>
</reference>
<comment type="caution">
    <text evidence="2">The sequence shown here is derived from an EMBL/GenBank/DDBJ whole genome shotgun (WGS) entry which is preliminary data.</text>
</comment>
<evidence type="ECO:0000313" key="2">
    <source>
        <dbReference type="EMBL" id="KAJ5270555.1"/>
    </source>
</evidence>
<evidence type="ECO:0000256" key="1">
    <source>
        <dbReference type="SAM" id="MobiDB-lite"/>
    </source>
</evidence>
<dbReference type="EMBL" id="JAPVEB010000003">
    <property type="protein sequence ID" value="KAJ5270555.1"/>
    <property type="molecule type" value="Genomic_DNA"/>
</dbReference>
<name>A0ABQ8WLP3_PENCH</name>
<protein>
    <submittedName>
        <fullName evidence="2">Uncharacterized protein</fullName>
    </submittedName>
</protein>
<evidence type="ECO:0000313" key="3">
    <source>
        <dbReference type="Proteomes" id="UP001220256"/>
    </source>
</evidence>
<dbReference type="Proteomes" id="UP001220256">
    <property type="component" value="Unassembled WGS sequence"/>
</dbReference>
<sequence>MTWVKPFDEPEVYRQLLFASEGAAVKLEQAAYLTMNDNVVTIPRPDSEVDNERASSPEMRSQ</sequence>
<proteinExistence type="predicted"/>
<feature type="region of interest" description="Disordered" evidence="1">
    <location>
        <begin position="42"/>
        <end position="62"/>
    </location>
</feature>
<feature type="compositionally biased region" description="Basic and acidic residues" evidence="1">
    <location>
        <begin position="45"/>
        <end position="62"/>
    </location>
</feature>